<sequence length="284" mass="33182">MCVMRMNEYGQHDIAFLSAHDLIYIKYGVRVERRLGRCVICRDWRNFDETALLANIRDLDWTSLLAFCCMDEKIEIFTSKLLDIFDTHAPLKRRHFKNLFAPWLTNDIRLVMHERNLARRTWRRRRNSRDYDRFKVLRIKAQSMIHTTKCDYYLNIFNNSDRANVVWSRLRHLGLIKARDFGASLLHSVDELNEFFAGGAMTPEANNHHLSFTELLSENYVDTNFHWNYVSPLTIRKVIAGASSNAVGTDGIAEIHQAHNAHHFTHAGALVQLLLDERSLSCYV</sequence>
<proteinExistence type="predicted"/>
<accession>A0A0J7N178</accession>
<reference evidence="1 2" key="1">
    <citation type="submission" date="2015-04" db="EMBL/GenBank/DDBJ databases">
        <title>Lasius niger genome sequencing.</title>
        <authorList>
            <person name="Konorov E.A."/>
            <person name="Nikitin M.A."/>
            <person name="Kirill M.V."/>
            <person name="Chang P."/>
        </authorList>
    </citation>
    <scope>NUCLEOTIDE SEQUENCE [LARGE SCALE GENOMIC DNA]</scope>
    <source>
        <tissue evidence="1">Whole</tissue>
    </source>
</reference>
<comment type="caution">
    <text evidence="1">The sequence shown here is derived from an EMBL/GenBank/DDBJ whole genome shotgun (WGS) entry which is preliminary data.</text>
</comment>
<dbReference type="PaxDb" id="67767-A0A0J7N178"/>
<dbReference type="STRING" id="67767.A0A0J7N178"/>
<evidence type="ECO:0000313" key="1">
    <source>
        <dbReference type="EMBL" id="KMQ86405.1"/>
    </source>
</evidence>
<name>A0A0J7N178_LASNI</name>
<dbReference type="EMBL" id="LBMM01012106">
    <property type="protein sequence ID" value="KMQ86405.1"/>
    <property type="molecule type" value="Genomic_DNA"/>
</dbReference>
<dbReference type="Proteomes" id="UP000036403">
    <property type="component" value="Unassembled WGS sequence"/>
</dbReference>
<gene>
    <name evidence="1" type="ORF">RF55_14609</name>
</gene>
<protein>
    <submittedName>
        <fullName evidence="1">Ubiquitin-activating enzyme e1</fullName>
    </submittedName>
</protein>
<dbReference type="OrthoDB" id="7699497at2759"/>
<dbReference type="AlphaFoldDB" id="A0A0J7N178"/>
<organism evidence="1 2">
    <name type="scientific">Lasius niger</name>
    <name type="common">Black garden ant</name>
    <dbReference type="NCBI Taxonomy" id="67767"/>
    <lineage>
        <taxon>Eukaryota</taxon>
        <taxon>Metazoa</taxon>
        <taxon>Ecdysozoa</taxon>
        <taxon>Arthropoda</taxon>
        <taxon>Hexapoda</taxon>
        <taxon>Insecta</taxon>
        <taxon>Pterygota</taxon>
        <taxon>Neoptera</taxon>
        <taxon>Endopterygota</taxon>
        <taxon>Hymenoptera</taxon>
        <taxon>Apocrita</taxon>
        <taxon>Aculeata</taxon>
        <taxon>Formicoidea</taxon>
        <taxon>Formicidae</taxon>
        <taxon>Formicinae</taxon>
        <taxon>Lasius</taxon>
        <taxon>Lasius</taxon>
    </lineage>
</organism>
<evidence type="ECO:0000313" key="2">
    <source>
        <dbReference type="Proteomes" id="UP000036403"/>
    </source>
</evidence>
<keyword evidence="2" id="KW-1185">Reference proteome</keyword>